<name>A0A1H0KV93_9ACTN</name>
<evidence type="ECO:0000313" key="4">
    <source>
        <dbReference type="Proteomes" id="UP000198741"/>
    </source>
</evidence>
<dbReference type="SMART" id="SM00857">
    <property type="entry name" value="Resolvase"/>
    <property type="match status" value="1"/>
</dbReference>
<evidence type="ECO:0000259" key="2">
    <source>
        <dbReference type="SMART" id="SM00857"/>
    </source>
</evidence>
<dbReference type="Pfam" id="PF00239">
    <property type="entry name" value="Resolvase"/>
    <property type="match status" value="1"/>
</dbReference>
<organism evidence="3 4">
    <name type="scientific">Nakamurella panacisegetis</name>
    <dbReference type="NCBI Taxonomy" id="1090615"/>
    <lineage>
        <taxon>Bacteria</taxon>
        <taxon>Bacillati</taxon>
        <taxon>Actinomycetota</taxon>
        <taxon>Actinomycetes</taxon>
        <taxon>Nakamurellales</taxon>
        <taxon>Nakamurellaceae</taxon>
        <taxon>Nakamurella</taxon>
    </lineage>
</organism>
<feature type="compositionally biased region" description="Polar residues" evidence="1">
    <location>
        <begin position="151"/>
        <end position="164"/>
    </location>
</feature>
<keyword evidence="4" id="KW-1185">Reference proteome</keyword>
<dbReference type="Gene3D" id="3.40.50.1390">
    <property type="entry name" value="Resolvase, N-terminal catalytic domain"/>
    <property type="match status" value="1"/>
</dbReference>
<reference evidence="3 4" key="1">
    <citation type="submission" date="2016-10" db="EMBL/GenBank/DDBJ databases">
        <authorList>
            <person name="de Groot N.N."/>
        </authorList>
    </citation>
    <scope>NUCLEOTIDE SEQUENCE [LARGE SCALE GENOMIC DNA]</scope>
    <source>
        <strain evidence="4">P4-7,KCTC 19426,CECT 7604</strain>
    </source>
</reference>
<dbReference type="GO" id="GO:0003677">
    <property type="term" value="F:DNA binding"/>
    <property type="evidence" value="ECO:0007669"/>
    <property type="project" value="InterPro"/>
</dbReference>
<dbReference type="Proteomes" id="UP000198741">
    <property type="component" value="Chromosome I"/>
</dbReference>
<dbReference type="EMBL" id="LT629710">
    <property type="protein sequence ID" value="SDO59693.1"/>
    <property type="molecule type" value="Genomic_DNA"/>
</dbReference>
<dbReference type="InterPro" id="IPR036162">
    <property type="entry name" value="Resolvase-like_N_sf"/>
</dbReference>
<proteinExistence type="predicted"/>
<dbReference type="AlphaFoldDB" id="A0A1H0KV93"/>
<accession>A0A1H0KV93</accession>
<gene>
    <name evidence="3" type="ORF">SAMN04515671_1436</name>
</gene>
<dbReference type="SUPFAM" id="SSF53041">
    <property type="entry name" value="Resolvase-like"/>
    <property type="match status" value="1"/>
</dbReference>
<sequence>MPIGYARVRPDPRDTQSQREALARHGLQECFFDIGRTGLNLPADALDAAIVAAGEGGTLAVTKLSRLARSLAELGQVLFRLAGQNITLQVGPATFDLHRADQLLIGAISVAADFDADLAAQDDPRSIESSPGASDDRATSEGCASFRRPSDSQTIVRPNVSTLP</sequence>
<evidence type="ECO:0000256" key="1">
    <source>
        <dbReference type="SAM" id="MobiDB-lite"/>
    </source>
</evidence>
<dbReference type="OrthoDB" id="128993at2"/>
<dbReference type="InterPro" id="IPR006119">
    <property type="entry name" value="Resolv_N"/>
</dbReference>
<feature type="region of interest" description="Disordered" evidence="1">
    <location>
        <begin position="121"/>
        <end position="164"/>
    </location>
</feature>
<dbReference type="GO" id="GO:0000150">
    <property type="term" value="F:DNA strand exchange activity"/>
    <property type="evidence" value="ECO:0007669"/>
    <property type="project" value="InterPro"/>
</dbReference>
<feature type="domain" description="Resolvase/invertase-type recombinase catalytic" evidence="2">
    <location>
        <begin position="2"/>
        <end position="125"/>
    </location>
</feature>
<evidence type="ECO:0000313" key="3">
    <source>
        <dbReference type="EMBL" id="SDO59693.1"/>
    </source>
</evidence>
<protein>
    <submittedName>
        <fullName evidence="3">Resolvase, N terminal domain</fullName>
    </submittedName>
</protein>